<evidence type="ECO:0000313" key="7">
    <source>
        <dbReference type="EMBL" id="EPF31698.1"/>
    </source>
</evidence>
<feature type="transmembrane region" description="Helical" evidence="5">
    <location>
        <begin position="146"/>
        <end position="166"/>
    </location>
</feature>
<dbReference type="InterPro" id="IPR035952">
    <property type="entry name" value="Rhomboid-like_sf"/>
</dbReference>
<proteinExistence type="predicted"/>
<dbReference type="AlphaFoldDB" id="S3K0F1"/>
<keyword evidence="8" id="KW-1185">Reference proteome</keyword>
<keyword evidence="2 5" id="KW-0812">Transmembrane</keyword>
<keyword evidence="3 5" id="KW-1133">Transmembrane helix</keyword>
<feature type="transmembrane region" description="Helical" evidence="5">
    <location>
        <begin position="172"/>
        <end position="190"/>
    </location>
</feature>
<protein>
    <recommendedName>
        <fullName evidence="6">Peptidase S54 rhomboid domain-containing protein</fullName>
    </recommendedName>
</protein>
<keyword evidence="4 5" id="KW-0472">Membrane</keyword>
<evidence type="ECO:0000256" key="2">
    <source>
        <dbReference type="ARBA" id="ARBA00022692"/>
    </source>
</evidence>
<dbReference type="GO" id="GO:0016020">
    <property type="term" value="C:membrane"/>
    <property type="evidence" value="ECO:0007669"/>
    <property type="project" value="UniProtKB-SubCell"/>
</dbReference>
<dbReference type="GO" id="GO:0004252">
    <property type="term" value="F:serine-type endopeptidase activity"/>
    <property type="evidence" value="ECO:0007669"/>
    <property type="project" value="InterPro"/>
</dbReference>
<dbReference type="RefSeq" id="WP_016526307.1">
    <property type="nucleotide sequence ID" value="NZ_KE332518.1"/>
</dbReference>
<dbReference type="OrthoDB" id="5419261at2"/>
<feature type="transmembrane region" description="Helical" evidence="5">
    <location>
        <begin position="94"/>
        <end position="112"/>
    </location>
</feature>
<evidence type="ECO:0000256" key="4">
    <source>
        <dbReference type="ARBA" id="ARBA00023136"/>
    </source>
</evidence>
<evidence type="ECO:0000256" key="3">
    <source>
        <dbReference type="ARBA" id="ARBA00022989"/>
    </source>
</evidence>
<accession>S3K0F1</accession>
<gene>
    <name evidence="7" type="ORF">HMPREF9194_02049</name>
</gene>
<dbReference type="eggNOG" id="COG0705">
    <property type="taxonomic scope" value="Bacteria"/>
</dbReference>
<evidence type="ECO:0000259" key="6">
    <source>
        <dbReference type="Pfam" id="PF01694"/>
    </source>
</evidence>
<evidence type="ECO:0000313" key="8">
    <source>
        <dbReference type="Proteomes" id="UP000014541"/>
    </source>
</evidence>
<dbReference type="PATRIC" id="fig|1125699.3.peg.2069"/>
<feature type="transmembrane region" description="Helical" evidence="5">
    <location>
        <begin position="118"/>
        <end position="139"/>
    </location>
</feature>
<evidence type="ECO:0000256" key="5">
    <source>
        <dbReference type="SAM" id="Phobius"/>
    </source>
</evidence>
<feature type="transmembrane region" description="Helical" evidence="5">
    <location>
        <begin position="12"/>
        <end position="31"/>
    </location>
</feature>
<dbReference type="Proteomes" id="UP000014541">
    <property type="component" value="Unassembled WGS sequence"/>
</dbReference>
<dbReference type="HOGENOM" id="CLU_095713_0_0_12"/>
<comment type="caution">
    <text evidence="7">The sequence shown here is derived from an EMBL/GenBank/DDBJ whole genome shotgun (WGS) entry which is preliminary data.</text>
</comment>
<comment type="subcellular location">
    <subcellularLocation>
        <location evidence="1">Membrane</location>
        <topology evidence="1">Multi-pass membrane protein</topology>
    </subcellularLocation>
</comment>
<dbReference type="Pfam" id="PF01694">
    <property type="entry name" value="Rhomboid"/>
    <property type="match status" value="1"/>
</dbReference>
<dbReference type="STRING" id="1125699.HMPREF9194_02049"/>
<feature type="transmembrane region" description="Helical" evidence="5">
    <location>
        <begin position="63"/>
        <end position="87"/>
    </location>
</feature>
<name>S3K0F1_TREMA</name>
<feature type="domain" description="Peptidase S54 rhomboid" evidence="6">
    <location>
        <begin position="60"/>
        <end position="190"/>
    </location>
</feature>
<dbReference type="Gene3D" id="1.20.1540.10">
    <property type="entry name" value="Rhomboid-like"/>
    <property type="match status" value="1"/>
</dbReference>
<reference evidence="7 8" key="1">
    <citation type="submission" date="2013-04" db="EMBL/GenBank/DDBJ databases">
        <title>The Genome Sequence of Treponema maltophilum ATCC 51939.</title>
        <authorList>
            <consortium name="The Broad Institute Genomics Platform"/>
            <person name="Earl A."/>
            <person name="Ward D."/>
            <person name="Feldgarden M."/>
            <person name="Gevers D."/>
            <person name="Leonetti C."/>
            <person name="Blanton J.M."/>
            <person name="Dewhirst F.E."/>
            <person name="Izard J."/>
            <person name="Walker B."/>
            <person name="Young S."/>
            <person name="Zeng Q."/>
            <person name="Gargeya S."/>
            <person name="Fitzgerald M."/>
            <person name="Haas B."/>
            <person name="Abouelleil A."/>
            <person name="Allen A.W."/>
            <person name="Alvarado L."/>
            <person name="Arachchi H.M."/>
            <person name="Berlin A.M."/>
            <person name="Chapman S.B."/>
            <person name="Gainer-Dewar J."/>
            <person name="Goldberg J."/>
            <person name="Griggs A."/>
            <person name="Gujja S."/>
            <person name="Hansen M."/>
            <person name="Howarth C."/>
            <person name="Imamovic A."/>
            <person name="Ireland A."/>
            <person name="Larimer J."/>
            <person name="McCowan C."/>
            <person name="Murphy C."/>
            <person name="Pearson M."/>
            <person name="Poon T.W."/>
            <person name="Priest M."/>
            <person name="Roberts A."/>
            <person name="Saif S."/>
            <person name="Shea T."/>
            <person name="Sisk P."/>
            <person name="Sykes S."/>
            <person name="Wortman J."/>
            <person name="Nusbaum C."/>
            <person name="Birren B."/>
        </authorList>
    </citation>
    <scope>NUCLEOTIDE SEQUENCE [LARGE SCALE GENOMIC DNA]</scope>
    <source>
        <strain evidence="7 8">ATCC 51939</strain>
    </source>
</reference>
<dbReference type="EMBL" id="ATFF01000006">
    <property type="protein sequence ID" value="EPF31698.1"/>
    <property type="molecule type" value="Genomic_DNA"/>
</dbReference>
<sequence>MTKRVRFFNDAPLSVSFILICMAVLFAARFFPAEGIAALFCAPTKQNGVSPFDWKRPLDYLRLFIHVFGHRDWTHFTAAAAFILLLGPDAEERYGSAFLLFMTAVCAFSTGVLNTVFFTASLCGADGIVFLLLVLGTFANVRAQTIALTHVLLFVLYLAGCLFVVIDTAYAAPLIQIAGGLCASVFGFAAQPVKRTRKN</sequence>
<organism evidence="7 8">
    <name type="scientific">Treponema maltophilum ATCC 51939</name>
    <dbReference type="NCBI Taxonomy" id="1125699"/>
    <lineage>
        <taxon>Bacteria</taxon>
        <taxon>Pseudomonadati</taxon>
        <taxon>Spirochaetota</taxon>
        <taxon>Spirochaetia</taxon>
        <taxon>Spirochaetales</taxon>
        <taxon>Treponemataceae</taxon>
        <taxon>Treponema</taxon>
    </lineage>
</organism>
<evidence type="ECO:0000256" key="1">
    <source>
        <dbReference type="ARBA" id="ARBA00004141"/>
    </source>
</evidence>
<dbReference type="InterPro" id="IPR022764">
    <property type="entry name" value="Peptidase_S54_rhomboid_dom"/>
</dbReference>
<dbReference type="SUPFAM" id="SSF144091">
    <property type="entry name" value="Rhomboid-like"/>
    <property type="match status" value="1"/>
</dbReference>